<evidence type="ECO:0000313" key="2">
    <source>
        <dbReference type="Proteomes" id="UP000712281"/>
    </source>
</evidence>
<dbReference type="AlphaFoldDB" id="A0A8S9HH59"/>
<accession>A0A8S9HH59</accession>
<dbReference type="PANTHER" id="PTHR33594">
    <property type="entry name" value="SUPERFAMILY HYDROLASE, PUTATIVE (AFU_ORTHOLOGUE AFUA_1G03035)-RELATED"/>
    <property type="match status" value="1"/>
</dbReference>
<name>A0A8S9HH59_BRACR</name>
<organism evidence="1 2">
    <name type="scientific">Brassica cretica</name>
    <name type="common">Mustard</name>
    <dbReference type="NCBI Taxonomy" id="69181"/>
    <lineage>
        <taxon>Eukaryota</taxon>
        <taxon>Viridiplantae</taxon>
        <taxon>Streptophyta</taxon>
        <taxon>Embryophyta</taxon>
        <taxon>Tracheophyta</taxon>
        <taxon>Spermatophyta</taxon>
        <taxon>Magnoliopsida</taxon>
        <taxon>eudicotyledons</taxon>
        <taxon>Gunneridae</taxon>
        <taxon>Pentapetalae</taxon>
        <taxon>rosids</taxon>
        <taxon>malvids</taxon>
        <taxon>Brassicales</taxon>
        <taxon>Brassicaceae</taxon>
        <taxon>Brassiceae</taxon>
        <taxon>Brassica</taxon>
    </lineage>
</organism>
<sequence length="365" mass="41693">MFLYLVNAELQEALVEARAAIDVALSFVMELRRLWKLKRSKPTLITRHAAAMITVFSAAESVTQRSFRTRVKNLFGYDEATTAAKPERCAGGRIVFPCRSRLVSSFPAARLVEEEQVTLRVSQNINRRTSTVSLQQSYFQIDDQKEEVASLDGGSLRIRMIERVKVELAALLHDIGDYKYIRSVSLSISRDEACEECLARFAHSWISCSCALLTKLKLAKLVENFLDEEGVEETKKVKILNIINGMGFKDELSGQTLCESLPEFGVVQDADRLDAIGAIGIARCFTFGGSRNRVLHDPEIKPRTELTKEQYMKKEEQTTINHFHEKLLKLKKLMKTEAGKRRAEKRHEFMEEFLKEFYVEWDGRA</sequence>
<comment type="caution">
    <text evidence="1">The sequence shown here is derived from an EMBL/GenBank/DDBJ whole genome shotgun (WGS) entry which is preliminary data.</text>
</comment>
<gene>
    <name evidence="1" type="ORF">F2Q68_00013575</name>
</gene>
<evidence type="ECO:0008006" key="3">
    <source>
        <dbReference type="Google" id="ProtNLM"/>
    </source>
</evidence>
<dbReference type="EMBL" id="QGKW02001940">
    <property type="protein sequence ID" value="KAF2555148.1"/>
    <property type="molecule type" value="Genomic_DNA"/>
</dbReference>
<dbReference type="Gene3D" id="1.10.3210.50">
    <property type="match status" value="1"/>
</dbReference>
<evidence type="ECO:0000313" key="1">
    <source>
        <dbReference type="EMBL" id="KAF2555148.1"/>
    </source>
</evidence>
<proteinExistence type="predicted"/>
<dbReference type="PANTHER" id="PTHR33594:SF1">
    <property type="entry name" value="HD_PDEASE DOMAIN-CONTAINING PROTEIN"/>
    <property type="match status" value="1"/>
</dbReference>
<dbReference type="SUPFAM" id="SSF109604">
    <property type="entry name" value="HD-domain/PDEase-like"/>
    <property type="match status" value="1"/>
</dbReference>
<reference evidence="1" key="1">
    <citation type="submission" date="2019-12" db="EMBL/GenBank/DDBJ databases">
        <title>Genome sequencing and annotation of Brassica cretica.</title>
        <authorList>
            <person name="Studholme D.J."/>
            <person name="Sarris P.F."/>
        </authorList>
    </citation>
    <scope>NUCLEOTIDE SEQUENCE</scope>
    <source>
        <strain evidence="1">PFS-001/15</strain>
        <tissue evidence="1">Leaf</tissue>
    </source>
</reference>
<protein>
    <recommendedName>
        <fullName evidence="3">HD domain-containing protein</fullName>
    </recommendedName>
</protein>
<dbReference type="Proteomes" id="UP000712281">
    <property type="component" value="Unassembled WGS sequence"/>
</dbReference>